<dbReference type="PANTHER" id="PTHR10174:SF234">
    <property type="entry name" value="SD01558P"/>
    <property type="match status" value="1"/>
</dbReference>
<reference evidence="2 3" key="1">
    <citation type="submission" date="2020-11" db="EMBL/GenBank/DDBJ databases">
        <authorList>
            <person name="Wallbank WR R."/>
            <person name="Pardo Diaz C."/>
            <person name="Kozak K."/>
            <person name="Martin S."/>
            <person name="Jiggins C."/>
            <person name="Moest M."/>
            <person name="Warren A I."/>
            <person name="Generalovic N T."/>
            <person name="Byers J.R.P. K."/>
            <person name="Montejo-Kovacevich G."/>
            <person name="Yen C E."/>
        </authorList>
    </citation>
    <scope>NUCLEOTIDE SEQUENCE [LARGE SCALE GENOMIC DNA]</scope>
</reference>
<dbReference type="Proteomes" id="UP000594454">
    <property type="component" value="Chromosome 3"/>
</dbReference>
<dbReference type="GO" id="GO:0016020">
    <property type="term" value="C:membrane"/>
    <property type="evidence" value="ECO:0007669"/>
    <property type="project" value="TreeGrafter"/>
</dbReference>
<dbReference type="AlphaFoldDB" id="A0A7R8UT66"/>
<dbReference type="Gene3D" id="1.20.5.1200">
    <property type="entry name" value="Alpha-tocopherol transfer"/>
    <property type="match status" value="1"/>
</dbReference>
<dbReference type="OrthoDB" id="1434354at2759"/>
<sequence length="267" mass="31436">MIPTIPHEYNEEELKKIAQLRSLLETCKELDVGTEDVLLTKFLEGSDWDVEVAYKKIHSYYDFKNKHPEWVAKRLPRDLKPIMDLKTKFLLPFPDKNGRTIYVHRLVDAFDKFPNYFYDLVEFDDMIFEVALAMPSTQKNGVTVILDMKGLTKSFIKSMNPKTIKIANKKNDVLPFKETHFHVVNTSFMMSTALSLVMPFLGKKIKDKMYFHGNNLHKLREHIGYENLPAEYGGPEENILDYDKIYENLCQHEPYLERLQQYKKICK</sequence>
<dbReference type="PROSITE" id="PS50191">
    <property type="entry name" value="CRAL_TRIO"/>
    <property type="match status" value="1"/>
</dbReference>
<dbReference type="InterPro" id="IPR036865">
    <property type="entry name" value="CRAL-TRIO_dom_sf"/>
</dbReference>
<keyword evidence="3" id="KW-1185">Reference proteome</keyword>
<evidence type="ECO:0000313" key="2">
    <source>
        <dbReference type="EMBL" id="CAD7086531.1"/>
    </source>
</evidence>
<evidence type="ECO:0000259" key="1">
    <source>
        <dbReference type="PROSITE" id="PS50191"/>
    </source>
</evidence>
<dbReference type="EMBL" id="LR899011">
    <property type="protein sequence ID" value="CAD7086531.1"/>
    <property type="molecule type" value="Genomic_DNA"/>
</dbReference>
<dbReference type="PANTHER" id="PTHR10174">
    <property type="entry name" value="ALPHA-TOCOPHEROL TRANSFER PROTEIN-RELATED"/>
    <property type="match status" value="1"/>
</dbReference>
<dbReference type="GO" id="GO:1902936">
    <property type="term" value="F:phosphatidylinositol bisphosphate binding"/>
    <property type="evidence" value="ECO:0007669"/>
    <property type="project" value="TreeGrafter"/>
</dbReference>
<evidence type="ECO:0000313" key="3">
    <source>
        <dbReference type="Proteomes" id="UP000594454"/>
    </source>
</evidence>
<dbReference type="Gene3D" id="1.10.8.20">
    <property type="entry name" value="N-terminal domain of phosphatidylinositol transfer protein sec14p"/>
    <property type="match status" value="1"/>
</dbReference>
<gene>
    <name evidence="2" type="ORF">HERILL_LOCUS9299</name>
</gene>
<dbReference type="InParanoid" id="A0A7R8UT66"/>
<feature type="domain" description="CRAL-TRIO" evidence="1">
    <location>
        <begin position="78"/>
        <end position="240"/>
    </location>
</feature>
<name>A0A7R8UT66_HERIL</name>
<proteinExistence type="predicted"/>
<dbReference type="Pfam" id="PF00650">
    <property type="entry name" value="CRAL_TRIO"/>
    <property type="match status" value="1"/>
</dbReference>
<accession>A0A7R8UT66</accession>
<dbReference type="InterPro" id="IPR001251">
    <property type="entry name" value="CRAL-TRIO_dom"/>
</dbReference>
<dbReference type="PRINTS" id="PR00180">
    <property type="entry name" value="CRETINALDHBP"/>
</dbReference>
<dbReference type="CDD" id="cd00170">
    <property type="entry name" value="SEC14"/>
    <property type="match status" value="1"/>
</dbReference>
<dbReference type="InterPro" id="IPR036273">
    <property type="entry name" value="CRAL/TRIO_N_dom_sf"/>
</dbReference>
<dbReference type="Gene3D" id="3.40.525.10">
    <property type="entry name" value="CRAL-TRIO lipid binding domain"/>
    <property type="match status" value="1"/>
</dbReference>
<protein>
    <recommendedName>
        <fullName evidence="1">CRAL-TRIO domain-containing protein</fullName>
    </recommendedName>
</protein>
<organism evidence="2 3">
    <name type="scientific">Hermetia illucens</name>
    <name type="common">Black soldier fly</name>
    <dbReference type="NCBI Taxonomy" id="343691"/>
    <lineage>
        <taxon>Eukaryota</taxon>
        <taxon>Metazoa</taxon>
        <taxon>Ecdysozoa</taxon>
        <taxon>Arthropoda</taxon>
        <taxon>Hexapoda</taxon>
        <taxon>Insecta</taxon>
        <taxon>Pterygota</taxon>
        <taxon>Neoptera</taxon>
        <taxon>Endopterygota</taxon>
        <taxon>Diptera</taxon>
        <taxon>Brachycera</taxon>
        <taxon>Stratiomyomorpha</taxon>
        <taxon>Stratiomyidae</taxon>
        <taxon>Hermetiinae</taxon>
        <taxon>Hermetia</taxon>
    </lineage>
</organism>
<dbReference type="SUPFAM" id="SSF46938">
    <property type="entry name" value="CRAL/TRIO N-terminal domain"/>
    <property type="match status" value="1"/>
</dbReference>
<dbReference type="SUPFAM" id="SSF52087">
    <property type="entry name" value="CRAL/TRIO domain"/>
    <property type="match status" value="1"/>
</dbReference>
<dbReference type="OMA" id="AYYDFKL"/>